<dbReference type="Pfam" id="PF07992">
    <property type="entry name" value="Pyr_redox_2"/>
    <property type="match status" value="1"/>
</dbReference>
<sequence length="404" mass="45706">MILKNGGVERMKNHYRLVILGGGTAGVSTASRILSEDKSLEKDVLIIEPSEHHYFQPGWPLVGSGEMSLESTKKPMDKVMPKGAKWLQETVESVDPVKREVKAGGYRIKYDFLVVALGIELNYDAIEGATEALGSNGVCTNYIYEHVNYTYETLQKVKEGNIVVTKPQSRIKGGVSAENSVFTMDEYIKDNDRDVNIVFRSGRDEVFKVKKYSDKMVQRLEEKGIDYKMKEELVEVRGEHKEAVFENLDTGERHVVPFEMLVITPPMSGPSVLQDSGLLDPEGWVSVDPHTMMHNTYTTVFSLGDASNLPTVKMGSAVKEQMPILVKNLLERMDDKEPSHEYDGKTACPIATEYGHLILAEFGYDNIPKESTFLNQSDDKWFFYQFKKNMLPIMYWYALLKGKV</sequence>
<name>A0A265E4L0_9STAP</name>
<dbReference type="RefSeq" id="WP_094907204.1">
    <property type="nucleotide sequence ID" value="NZ_NPEZ01000006.1"/>
</dbReference>
<comment type="caution">
    <text evidence="2">The sequence shown here is derived from an EMBL/GenBank/DDBJ whole genome shotgun (WGS) entry which is preliminary data.</text>
</comment>
<dbReference type="InterPro" id="IPR023753">
    <property type="entry name" value="FAD/NAD-binding_dom"/>
</dbReference>
<dbReference type="PANTHER" id="PTHR10632:SF2">
    <property type="entry name" value="SULFIDE:QUINONE OXIDOREDUCTASE, MITOCHONDRIAL"/>
    <property type="match status" value="1"/>
</dbReference>
<evidence type="ECO:0000313" key="3">
    <source>
        <dbReference type="Proteomes" id="UP000216682"/>
    </source>
</evidence>
<accession>A0A265E4L0</accession>
<dbReference type="Gene3D" id="3.50.50.60">
    <property type="entry name" value="FAD/NAD(P)-binding domain"/>
    <property type="match status" value="2"/>
</dbReference>
<proteinExistence type="predicted"/>
<dbReference type="InterPro" id="IPR015904">
    <property type="entry name" value="Sulphide_quinone_reductase"/>
</dbReference>
<dbReference type="GO" id="GO:0070224">
    <property type="term" value="F:sulfide:quinone oxidoreductase activity"/>
    <property type="evidence" value="ECO:0007669"/>
    <property type="project" value="TreeGrafter"/>
</dbReference>
<evidence type="ECO:0000313" key="2">
    <source>
        <dbReference type="EMBL" id="OZT76529.1"/>
    </source>
</evidence>
<protein>
    <recommendedName>
        <fullName evidence="1">FAD/NAD(P)-binding domain-containing protein</fullName>
    </recommendedName>
</protein>
<gene>
    <name evidence="2" type="ORF">CFN03_11750</name>
</gene>
<dbReference type="GO" id="GO:0071949">
    <property type="term" value="F:FAD binding"/>
    <property type="evidence" value="ECO:0007669"/>
    <property type="project" value="TreeGrafter"/>
</dbReference>
<dbReference type="Proteomes" id="UP000216682">
    <property type="component" value="Unassembled WGS sequence"/>
</dbReference>
<organism evidence="2 3">
    <name type="scientific">Salinicoccus roseus</name>
    <dbReference type="NCBI Taxonomy" id="45670"/>
    <lineage>
        <taxon>Bacteria</taxon>
        <taxon>Bacillati</taxon>
        <taxon>Bacillota</taxon>
        <taxon>Bacilli</taxon>
        <taxon>Bacillales</taxon>
        <taxon>Staphylococcaceae</taxon>
        <taxon>Salinicoccus</taxon>
    </lineage>
</organism>
<dbReference type="PANTHER" id="PTHR10632">
    <property type="entry name" value="SULFIDE:QUINONE OXIDOREDUCTASE"/>
    <property type="match status" value="1"/>
</dbReference>
<evidence type="ECO:0000259" key="1">
    <source>
        <dbReference type="Pfam" id="PF07992"/>
    </source>
</evidence>
<dbReference type="GO" id="GO:0070221">
    <property type="term" value="P:sulfide oxidation, using sulfide:quinone oxidoreductase"/>
    <property type="evidence" value="ECO:0007669"/>
    <property type="project" value="TreeGrafter"/>
</dbReference>
<dbReference type="SUPFAM" id="SSF51905">
    <property type="entry name" value="FAD/NAD(P)-binding domain"/>
    <property type="match status" value="2"/>
</dbReference>
<feature type="domain" description="FAD/NAD(P)-binding" evidence="1">
    <location>
        <begin position="15"/>
        <end position="307"/>
    </location>
</feature>
<dbReference type="InterPro" id="IPR036188">
    <property type="entry name" value="FAD/NAD-bd_sf"/>
</dbReference>
<dbReference type="AlphaFoldDB" id="A0A265E4L0"/>
<reference evidence="2 3" key="1">
    <citation type="submission" date="2017-07" db="EMBL/GenBank/DDBJ databases">
        <title>Shotgun whole genome sequences of three halophilic bacterial isolates.</title>
        <authorList>
            <person name="Pozzo T."/>
            <person name="Higdon S.M."/>
            <person name="Quillaguaman J."/>
        </authorList>
    </citation>
    <scope>NUCLEOTIDE SEQUENCE [LARGE SCALE GENOMIC DNA]</scope>
    <source>
        <strain evidence="2 3">BU-1</strain>
    </source>
</reference>
<dbReference type="EMBL" id="NPEZ01000006">
    <property type="protein sequence ID" value="OZT76529.1"/>
    <property type="molecule type" value="Genomic_DNA"/>
</dbReference>